<comment type="catalytic activity">
    <reaction evidence="4">
        <text>holo-[ACP] + malonyl-CoA = malonyl-[ACP] + CoA</text>
        <dbReference type="Rhea" id="RHEA:41792"/>
        <dbReference type="Rhea" id="RHEA-COMP:9623"/>
        <dbReference type="Rhea" id="RHEA-COMP:9685"/>
        <dbReference type="ChEBI" id="CHEBI:57287"/>
        <dbReference type="ChEBI" id="CHEBI:57384"/>
        <dbReference type="ChEBI" id="CHEBI:64479"/>
        <dbReference type="ChEBI" id="CHEBI:78449"/>
        <dbReference type="EC" id="2.3.1.39"/>
    </reaction>
</comment>
<dbReference type="Proteomes" id="UP001651880">
    <property type="component" value="Unassembled WGS sequence"/>
</dbReference>
<evidence type="ECO:0000256" key="2">
    <source>
        <dbReference type="ARBA" id="ARBA00022679"/>
    </source>
</evidence>
<evidence type="ECO:0000256" key="1">
    <source>
        <dbReference type="ARBA" id="ARBA00013258"/>
    </source>
</evidence>
<dbReference type="InterPro" id="IPR050858">
    <property type="entry name" value="Mal-CoA-ACP_Trans/PKS_FabD"/>
</dbReference>
<dbReference type="Gene3D" id="3.30.70.250">
    <property type="entry name" value="Malonyl-CoA ACP transacylase, ACP-binding"/>
    <property type="match status" value="1"/>
</dbReference>
<accession>A0ABT1NIP1</accession>
<dbReference type="SMART" id="SM00827">
    <property type="entry name" value="PKS_AT"/>
    <property type="match status" value="1"/>
</dbReference>
<sequence>MIGDAGYAIAFPSRDVFSLGLCATIYDNFSEFRSVFDNASDYFGEDLYRFSYIDTISRPDLHMVCLLTHCYGIYKVISKYMRLPLAAIGFSQGEFTAAAAANCIELPNILKLVYELESLVDNDEYLKLGSMVRVVHLDRQKLIECCKQVDPKSSFVKLGIYLSDDQNIISGEKEHVDRVCKLAKHNGARWIIPLTDNGAFHSPLCMNIMHKAEYYFDKYHFKDAEFPVYSCVDGSSAINGAKIRDRLSKQIGNPVLWDKIINDLSKKNVSHILELGPGCTVSGNSRIICPDISYSWMNNCQDIENWLENNEVLQ</sequence>
<proteinExistence type="predicted"/>
<dbReference type="EMBL" id="JAJEKE010000018">
    <property type="protein sequence ID" value="MCQ1531137.1"/>
    <property type="molecule type" value="Genomic_DNA"/>
</dbReference>
<feature type="domain" description="Malonyl-CoA:ACP transacylase (MAT)" evidence="5">
    <location>
        <begin position="16"/>
        <end position="287"/>
    </location>
</feature>
<keyword evidence="2" id="KW-0808">Transferase</keyword>
<dbReference type="Gene3D" id="3.40.366.10">
    <property type="entry name" value="Malonyl-Coenzyme A Acyl Carrier Protein, domain 2"/>
    <property type="match status" value="1"/>
</dbReference>
<dbReference type="SUPFAM" id="SSF52151">
    <property type="entry name" value="FabD/lysophospholipase-like"/>
    <property type="match status" value="1"/>
</dbReference>
<dbReference type="InterPro" id="IPR016036">
    <property type="entry name" value="Malonyl_transacylase_ACP-bd"/>
</dbReference>
<evidence type="ECO:0000256" key="3">
    <source>
        <dbReference type="ARBA" id="ARBA00023315"/>
    </source>
</evidence>
<gene>
    <name evidence="6" type="ORF">LJD61_16545</name>
</gene>
<dbReference type="PANTHER" id="PTHR42681">
    <property type="entry name" value="MALONYL-COA-ACYL CARRIER PROTEIN TRANSACYLASE, MITOCHONDRIAL"/>
    <property type="match status" value="1"/>
</dbReference>
<dbReference type="SUPFAM" id="SSF55048">
    <property type="entry name" value="Probable ACP-binding domain of malonyl-CoA ACP transacylase"/>
    <property type="match status" value="1"/>
</dbReference>
<dbReference type="EC" id="2.3.1.39" evidence="1"/>
<evidence type="ECO:0000313" key="7">
    <source>
        <dbReference type="Proteomes" id="UP001651880"/>
    </source>
</evidence>
<keyword evidence="7" id="KW-1185">Reference proteome</keyword>
<comment type="caution">
    <text evidence="6">The sequence shown here is derived from an EMBL/GenBank/DDBJ whole genome shotgun (WGS) entry which is preliminary data.</text>
</comment>
<dbReference type="InterPro" id="IPR014043">
    <property type="entry name" value="Acyl_transferase_dom"/>
</dbReference>
<evidence type="ECO:0000313" key="6">
    <source>
        <dbReference type="EMBL" id="MCQ1531137.1"/>
    </source>
</evidence>
<protein>
    <recommendedName>
        <fullName evidence="1">[acyl-carrier-protein] S-malonyltransferase</fullName>
        <ecNumber evidence="1">2.3.1.39</ecNumber>
    </recommendedName>
</protein>
<dbReference type="PANTHER" id="PTHR42681:SF1">
    <property type="entry name" value="MALONYL-COA-ACYL CARRIER PROTEIN TRANSACYLASE, MITOCHONDRIAL"/>
    <property type="match status" value="1"/>
</dbReference>
<dbReference type="InterPro" id="IPR001227">
    <property type="entry name" value="Ac_transferase_dom_sf"/>
</dbReference>
<keyword evidence="3" id="KW-0012">Acyltransferase</keyword>
<organism evidence="6 7">
    <name type="scientific">Lutispora saccharofermentans</name>
    <dbReference type="NCBI Taxonomy" id="3024236"/>
    <lineage>
        <taxon>Bacteria</taxon>
        <taxon>Bacillati</taxon>
        <taxon>Bacillota</taxon>
        <taxon>Clostridia</taxon>
        <taxon>Lutisporales</taxon>
        <taxon>Lutisporaceae</taxon>
        <taxon>Lutispora</taxon>
    </lineage>
</organism>
<reference evidence="6 7" key="1">
    <citation type="submission" date="2021-10" db="EMBL/GenBank/DDBJ databases">
        <title>Lutispora strain m25 sp. nov., a thermophilic, non-spore-forming bacterium isolated from a lab-scale methanogenic bioreactor digesting anaerobic sludge.</title>
        <authorList>
            <person name="El Houari A."/>
            <person name="Mcdonald J."/>
        </authorList>
    </citation>
    <scope>NUCLEOTIDE SEQUENCE [LARGE SCALE GENOMIC DNA]</scope>
    <source>
        <strain evidence="7">m25</strain>
    </source>
</reference>
<dbReference type="InterPro" id="IPR016035">
    <property type="entry name" value="Acyl_Trfase/lysoPLipase"/>
</dbReference>
<evidence type="ECO:0000259" key="5">
    <source>
        <dbReference type="SMART" id="SM00827"/>
    </source>
</evidence>
<name>A0ABT1NIP1_9FIRM</name>
<evidence type="ECO:0000256" key="4">
    <source>
        <dbReference type="ARBA" id="ARBA00048462"/>
    </source>
</evidence>
<dbReference type="RefSeq" id="WP_255228656.1">
    <property type="nucleotide sequence ID" value="NZ_JAJEKE010000018.1"/>
</dbReference>